<keyword evidence="3" id="KW-1185">Reference proteome</keyword>
<feature type="transmembrane region" description="Helical" evidence="1">
    <location>
        <begin position="188"/>
        <end position="208"/>
    </location>
</feature>
<protein>
    <submittedName>
        <fullName evidence="2">Uncharacterized protein</fullName>
    </submittedName>
</protein>
<dbReference type="AlphaFoldDB" id="A0AAE0A5S4"/>
<reference evidence="2" key="1">
    <citation type="journal article" date="2023" name="Plant J.">
        <title>Genome sequences and population genomics provide insights into the demographic history, inbreeding, and mutation load of two 'living fossil' tree species of Dipteronia.</title>
        <authorList>
            <person name="Feng Y."/>
            <person name="Comes H.P."/>
            <person name="Chen J."/>
            <person name="Zhu S."/>
            <person name="Lu R."/>
            <person name="Zhang X."/>
            <person name="Li P."/>
            <person name="Qiu J."/>
            <person name="Olsen K.M."/>
            <person name="Qiu Y."/>
        </authorList>
    </citation>
    <scope>NUCLEOTIDE SEQUENCE</scope>
    <source>
        <strain evidence="2">NBL</strain>
    </source>
</reference>
<name>A0AAE0A5S4_9ROSI</name>
<gene>
    <name evidence="2" type="ORF">Dsin_023911</name>
</gene>
<evidence type="ECO:0000313" key="2">
    <source>
        <dbReference type="EMBL" id="KAK3200496.1"/>
    </source>
</evidence>
<keyword evidence="1" id="KW-1133">Transmembrane helix</keyword>
<evidence type="ECO:0000313" key="3">
    <source>
        <dbReference type="Proteomes" id="UP001281410"/>
    </source>
</evidence>
<keyword evidence="1" id="KW-0472">Membrane</keyword>
<keyword evidence="1" id="KW-0812">Transmembrane</keyword>
<comment type="caution">
    <text evidence="2">The sequence shown here is derived from an EMBL/GenBank/DDBJ whole genome shotgun (WGS) entry which is preliminary data.</text>
</comment>
<sequence length="223" mass="25128">MSGRVGSGLAMARVRHNSIDFSSLLVSLNYLRDFDSLEVVVTLTARSGNCHCRPRTALCGEDDAQALDHRHSVAPAPSLLVLKRCRFPFHFQVAFALVRFATQIHLVTWAFGYTEALGHDRPDSSHFGLTLHLMHDATNVAAAINSRKFPRRDTGFVLEDLKALSTEVDIWDLNYMFLPLEQIGMNTMLIYVMVAEGIFVGFSNGWYIGFKNMFLSKFDIHDE</sequence>
<evidence type="ECO:0000256" key="1">
    <source>
        <dbReference type="SAM" id="Phobius"/>
    </source>
</evidence>
<accession>A0AAE0A5S4</accession>
<proteinExistence type="predicted"/>
<dbReference type="EMBL" id="JANJYJ010000007">
    <property type="protein sequence ID" value="KAK3200496.1"/>
    <property type="molecule type" value="Genomic_DNA"/>
</dbReference>
<dbReference type="Proteomes" id="UP001281410">
    <property type="component" value="Unassembled WGS sequence"/>
</dbReference>
<organism evidence="2 3">
    <name type="scientific">Dipteronia sinensis</name>
    <dbReference type="NCBI Taxonomy" id="43782"/>
    <lineage>
        <taxon>Eukaryota</taxon>
        <taxon>Viridiplantae</taxon>
        <taxon>Streptophyta</taxon>
        <taxon>Embryophyta</taxon>
        <taxon>Tracheophyta</taxon>
        <taxon>Spermatophyta</taxon>
        <taxon>Magnoliopsida</taxon>
        <taxon>eudicotyledons</taxon>
        <taxon>Gunneridae</taxon>
        <taxon>Pentapetalae</taxon>
        <taxon>rosids</taxon>
        <taxon>malvids</taxon>
        <taxon>Sapindales</taxon>
        <taxon>Sapindaceae</taxon>
        <taxon>Hippocastanoideae</taxon>
        <taxon>Acereae</taxon>
        <taxon>Dipteronia</taxon>
    </lineage>
</organism>